<proteinExistence type="predicted"/>
<dbReference type="Proteomes" id="UP000294752">
    <property type="component" value="Unassembled WGS sequence"/>
</dbReference>
<dbReference type="SUPFAM" id="SSF52266">
    <property type="entry name" value="SGNH hydrolase"/>
    <property type="match status" value="1"/>
</dbReference>
<dbReference type="OrthoDB" id="9816680at2"/>
<name>A0A4R7D124_9SPHI</name>
<evidence type="ECO:0000313" key="1">
    <source>
        <dbReference type="EMBL" id="TDS13741.1"/>
    </source>
</evidence>
<gene>
    <name evidence="1" type="ORF">B0I21_10467</name>
</gene>
<dbReference type="InterPro" id="IPR036514">
    <property type="entry name" value="SGNH_hydro_sf"/>
</dbReference>
<dbReference type="AlphaFoldDB" id="A0A4R7D124"/>
<comment type="caution">
    <text evidence="1">The sequence shown here is derived from an EMBL/GenBank/DDBJ whole genome shotgun (WGS) entry which is preliminary data.</text>
</comment>
<sequence>MAKIFWSNTDHEKNLQDLTLFMSQAGNWSSYLHEAENTTDDSGAREMDVLSPFVGGESSAAATNLEPGPEGQLWKTEASAGWYAVNGELIEAAAGNRWAWGWARTDWALYDMDDWEDEPAGVANLSEWNSSISYTWVSTADQFVTFGGKLWCLAVDQTATGADVPGSSPKWLLKVDAETVTNVQNRSAQEAISAKLFTDFTNGSWATEVDLSSGAITTSYVSSSGNPGASISFLPGPARQYLEILDVTAGEQYVIFSAVPANVPLFIFATADNKVAVNSRENNGVDSSAIGVLVTVPAVANVSKLFVSGANLVPGSFKVLRITGFKNGIAQRLQAQEALLPIINKANKNIVREEGDIANGNYTLFVGRTLANGLLDGDDAYRTTDFFPVIVGNRYAATRFNNAYGVIMGAFTIHFYDINKNPVTGVMQQNTIAPAGSAYIRITFTKATAANFNATEYSMVLNAANQTVYLALGERFFANLRDALAPGMVVNLNNVDQGMRSSWQGKTLMYIGDSWTQQYSAIDGGNFARKIQKRFGFSQLYRCAQGAQSFCQLQQIITFSATHRYFPLPSEAAINGVDCTVVFLGQNSRVAHAGTPGSGAPIGTIDDPASLDPLTSTIYGQAKYYVEWLLSKNNKMKIFLSSPGFSFESGGAFLPRLGQISNALKNVAAFYRVGYIPTFEECWGAYNYQSYLRKKAEPEVSDWLNPSYTSTEINGTNGSDRIYEVHARHLLA</sequence>
<evidence type="ECO:0000313" key="2">
    <source>
        <dbReference type="Proteomes" id="UP000294752"/>
    </source>
</evidence>
<dbReference type="RefSeq" id="WP_133640072.1">
    <property type="nucleotide sequence ID" value="NZ_SNZV01000004.1"/>
</dbReference>
<dbReference type="EMBL" id="SNZV01000004">
    <property type="protein sequence ID" value="TDS13741.1"/>
    <property type="molecule type" value="Genomic_DNA"/>
</dbReference>
<dbReference type="GO" id="GO:0016788">
    <property type="term" value="F:hydrolase activity, acting on ester bonds"/>
    <property type="evidence" value="ECO:0007669"/>
    <property type="project" value="UniProtKB-ARBA"/>
</dbReference>
<accession>A0A4R7D124</accession>
<dbReference type="Gene3D" id="3.40.50.1110">
    <property type="entry name" value="SGNH hydrolase"/>
    <property type="match status" value="1"/>
</dbReference>
<reference evidence="1 2" key="1">
    <citation type="submission" date="2019-03" db="EMBL/GenBank/DDBJ databases">
        <title>Genomic Encyclopedia of Type Strains, Phase III (KMG-III): the genomes of soil and plant-associated and newly described type strains.</title>
        <authorList>
            <person name="Whitman W."/>
        </authorList>
    </citation>
    <scope>NUCLEOTIDE SEQUENCE [LARGE SCALE GENOMIC DNA]</scope>
    <source>
        <strain evidence="1 2">CGMCC 1.12801</strain>
    </source>
</reference>
<protein>
    <submittedName>
        <fullName evidence="1">Uncharacterized protein</fullName>
    </submittedName>
</protein>
<organism evidence="1 2">
    <name type="scientific">Sphingobacterium paludis</name>
    <dbReference type="NCBI Taxonomy" id="1476465"/>
    <lineage>
        <taxon>Bacteria</taxon>
        <taxon>Pseudomonadati</taxon>
        <taxon>Bacteroidota</taxon>
        <taxon>Sphingobacteriia</taxon>
        <taxon>Sphingobacteriales</taxon>
        <taxon>Sphingobacteriaceae</taxon>
        <taxon>Sphingobacterium</taxon>
    </lineage>
</organism>
<keyword evidence="2" id="KW-1185">Reference proteome</keyword>